<evidence type="ECO:0008006" key="5">
    <source>
        <dbReference type="Google" id="ProtNLM"/>
    </source>
</evidence>
<dbReference type="InterPro" id="IPR025154">
    <property type="entry name" value="Put_metallopeptidase_dom"/>
</dbReference>
<comment type="caution">
    <text evidence="3">The sequence shown here is derived from an EMBL/GenBank/DDBJ whole genome shotgun (WGS) entry which is preliminary data.</text>
</comment>
<protein>
    <recommendedName>
        <fullName evidence="5">Metal-dependent peptidase</fullName>
    </recommendedName>
</protein>
<feature type="domain" description="Putative metallopeptidase" evidence="2">
    <location>
        <begin position="60"/>
        <end position="247"/>
    </location>
</feature>
<dbReference type="AlphaFoldDB" id="A0A8J4DR11"/>
<dbReference type="Proteomes" id="UP000619260">
    <property type="component" value="Unassembled WGS sequence"/>
</dbReference>
<dbReference type="InterPro" id="IPR018698">
    <property type="entry name" value="VWA-like_dom"/>
</dbReference>
<proteinExistence type="predicted"/>
<sequence>MNLDEVRAQVDATARDLLIGEPYYGHLLVGMIRVVRRSAAGVHLVPAGPAPGLAVDADTWTALSPAARMATLRHELLHLTLKHPLRARAFASLDLWGLACDLVVNQLCDTRELPGAIHPHDVGVEPGHTADTYYALLRDAYTRACHPTAGHATKACAVLGGAATDQAVEGGATTACVMAGRAAVGCAAGGHAAAGCVAPGRAAAGCACGSCVATACAASGGAATDHAAEGRATTQRVASACVMAGQAATRCAAQVHAVIGCAAHARPATAGPTTAACPDSAGGAGRPDPVAAAIRHWLDGPGHARHASWREFAALPSSTLAAFTYGVDALLRATVRRIGPRGRGTLPGGLLEIVDAIVRPPEVPWRRVLRMFGATAERTRLRSTVTRPSKRYGTTPGVRVRRSTELVVAVDTSGSVDERSLTAFFAEIHALWRRGVAVTVLEADTVVQREYPYRGRPPGQVAGRGGTGFDAAIVRANALAPDGLVYLTDGWAPRPVVSARMPVLWALCASDVPPDGELPGRRVRLTGRNG</sequence>
<dbReference type="Pfam" id="PF13203">
    <property type="entry name" value="DUF2201_N"/>
    <property type="match status" value="1"/>
</dbReference>
<accession>A0A8J4DR11</accession>
<gene>
    <name evidence="3" type="ORF">Val02_34720</name>
</gene>
<evidence type="ECO:0000313" key="3">
    <source>
        <dbReference type="EMBL" id="GIJ46586.1"/>
    </source>
</evidence>
<keyword evidence="4" id="KW-1185">Reference proteome</keyword>
<evidence type="ECO:0000313" key="4">
    <source>
        <dbReference type="Proteomes" id="UP000619260"/>
    </source>
</evidence>
<dbReference type="Pfam" id="PF09967">
    <property type="entry name" value="DUF2201"/>
    <property type="match status" value="1"/>
</dbReference>
<dbReference type="RefSeq" id="WP_203900123.1">
    <property type="nucleotide sequence ID" value="NZ_BOPF01000012.1"/>
</dbReference>
<evidence type="ECO:0000259" key="2">
    <source>
        <dbReference type="Pfam" id="PF13203"/>
    </source>
</evidence>
<reference evidence="3" key="1">
    <citation type="submission" date="2021-01" db="EMBL/GenBank/DDBJ databases">
        <title>Whole genome shotgun sequence of Virgisporangium aliadipatigenens NBRC 105644.</title>
        <authorList>
            <person name="Komaki H."/>
            <person name="Tamura T."/>
        </authorList>
    </citation>
    <scope>NUCLEOTIDE SEQUENCE</scope>
    <source>
        <strain evidence="3">NBRC 105644</strain>
    </source>
</reference>
<name>A0A8J4DR11_9ACTN</name>
<evidence type="ECO:0000259" key="1">
    <source>
        <dbReference type="Pfam" id="PF09967"/>
    </source>
</evidence>
<feature type="domain" description="VWA-like" evidence="1">
    <location>
        <begin position="406"/>
        <end position="509"/>
    </location>
</feature>
<organism evidence="3 4">
    <name type="scientific">Virgisporangium aliadipatigenens</name>
    <dbReference type="NCBI Taxonomy" id="741659"/>
    <lineage>
        <taxon>Bacteria</taxon>
        <taxon>Bacillati</taxon>
        <taxon>Actinomycetota</taxon>
        <taxon>Actinomycetes</taxon>
        <taxon>Micromonosporales</taxon>
        <taxon>Micromonosporaceae</taxon>
        <taxon>Virgisporangium</taxon>
    </lineage>
</organism>
<dbReference type="EMBL" id="BOPF01000012">
    <property type="protein sequence ID" value="GIJ46586.1"/>
    <property type="molecule type" value="Genomic_DNA"/>
</dbReference>
<dbReference type="PANTHER" id="PTHR38730">
    <property type="entry name" value="SLL7028 PROTEIN"/>
    <property type="match status" value="1"/>
</dbReference>
<dbReference type="PANTHER" id="PTHR38730:SF1">
    <property type="entry name" value="SLL7028 PROTEIN"/>
    <property type="match status" value="1"/>
</dbReference>